<organism evidence="6 7">
    <name type="scientific">Haloferula rosea</name>
    <dbReference type="NCBI Taxonomy" id="490093"/>
    <lineage>
        <taxon>Bacteria</taxon>
        <taxon>Pseudomonadati</taxon>
        <taxon>Verrucomicrobiota</taxon>
        <taxon>Verrucomicrobiia</taxon>
        <taxon>Verrucomicrobiales</taxon>
        <taxon>Verrucomicrobiaceae</taxon>
        <taxon>Haloferula</taxon>
    </lineage>
</organism>
<dbReference type="RefSeq" id="WP_200278675.1">
    <property type="nucleotide sequence ID" value="NZ_JAENII010000006.1"/>
</dbReference>
<dbReference type="SUPFAM" id="SSF88946">
    <property type="entry name" value="Sigma2 domain of RNA polymerase sigma factors"/>
    <property type="match status" value="1"/>
</dbReference>
<evidence type="ECO:0000313" key="6">
    <source>
        <dbReference type="EMBL" id="MBK1827224.1"/>
    </source>
</evidence>
<dbReference type="NCBIfam" id="TIGR02989">
    <property type="entry name" value="Sig-70_gvs1"/>
    <property type="match status" value="1"/>
</dbReference>
<feature type="domain" description="RNA polymerase sigma-70 region 2" evidence="5">
    <location>
        <begin position="24"/>
        <end position="91"/>
    </location>
</feature>
<evidence type="ECO:0000259" key="5">
    <source>
        <dbReference type="Pfam" id="PF04542"/>
    </source>
</evidence>
<dbReference type="InterPro" id="IPR013324">
    <property type="entry name" value="RNA_pol_sigma_r3/r4-like"/>
</dbReference>
<evidence type="ECO:0000256" key="3">
    <source>
        <dbReference type="ARBA" id="ARBA00023082"/>
    </source>
</evidence>
<protein>
    <submittedName>
        <fullName evidence="6">Sigma-70 family RNA polymerase sigma factor</fullName>
    </submittedName>
</protein>
<name>A0A934VEE3_9BACT</name>
<evidence type="ECO:0000256" key="2">
    <source>
        <dbReference type="ARBA" id="ARBA00023015"/>
    </source>
</evidence>
<dbReference type="PANTHER" id="PTHR43133">
    <property type="entry name" value="RNA POLYMERASE ECF-TYPE SIGMA FACTO"/>
    <property type="match status" value="1"/>
</dbReference>
<sequence length="188" mass="21618">MFAVPSSPDQGPASSPDDGEFVALMTRNQKSILAFLVALVPRVADAEDILQRTNLVLWRKRQQFELGTNFKAWAFAIARWEALAFLRESRRQGWLVFNDELASLVAERMASLPDSQIDSMPDSLRHCLGQLSESHRQLVFERYSRGLSLRECSERFDRSEQGLKVTLHRLRITLRRCVSKFSKRPLQP</sequence>
<dbReference type="InterPro" id="IPR013325">
    <property type="entry name" value="RNA_pol_sigma_r2"/>
</dbReference>
<keyword evidence="2" id="KW-0805">Transcription regulation</keyword>
<dbReference type="GO" id="GO:0006352">
    <property type="term" value="P:DNA-templated transcription initiation"/>
    <property type="evidence" value="ECO:0007669"/>
    <property type="project" value="InterPro"/>
</dbReference>
<evidence type="ECO:0000256" key="1">
    <source>
        <dbReference type="ARBA" id="ARBA00010641"/>
    </source>
</evidence>
<dbReference type="InterPro" id="IPR007627">
    <property type="entry name" value="RNA_pol_sigma70_r2"/>
</dbReference>
<proteinExistence type="inferred from homology"/>
<dbReference type="Gene3D" id="1.10.1740.10">
    <property type="match status" value="1"/>
</dbReference>
<dbReference type="NCBIfam" id="TIGR02937">
    <property type="entry name" value="sigma70-ECF"/>
    <property type="match status" value="1"/>
</dbReference>
<dbReference type="GO" id="GO:0016987">
    <property type="term" value="F:sigma factor activity"/>
    <property type="evidence" value="ECO:0007669"/>
    <property type="project" value="UniProtKB-KW"/>
</dbReference>
<dbReference type="InterPro" id="IPR036388">
    <property type="entry name" value="WH-like_DNA-bd_sf"/>
</dbReference>
<keyword evidence="3" id="KW-0731">Sigma factor</keyword>
<comment type="similarity">
    <text evidence="1">Belongs to the sigma-70 factor family. ECF subfamily.</text>
</comment>
<gene>
    <name evidence="6" type="ORF">JIN81_09335</name>
</gene>
<dbReference type="AlphaFoldDB" id="A0A934VEE3"/>
<reference evidence="6" key="1">
    <citation type="submission" date="2021-01" db="EMBL/GenBank/DDBJ databases">
        <title>Modified the classification status of verrucomicrobia.</title>
        <authorList>
            <person name="Feng X."/>
        </authorList>
    </citation>
    <scope>NUCLEOTIDE SEQUENCE</scope>
    <source>
        <strain evidence="6">KCTC 22201</strain>
    </source>
</reference>
<keyword evidence="7" id="KW-1185">Reference proteome</keyword>
<dbReference type="Pfam" id="PF04542">
    <property type="entry name" value="Sigma70_r2"/>
    <property type="match status" value="1"/>
</dbReference>
<evidence type="ECO:0000313" key="7">
    <source>
        <dbReference type="Proteomes" id="UP000658278"/>
    </source>
</evidence>
<dbReference type="Gene3D" id="1.10.10.10">
    <property type="entry name" value="Winged helix-like DNA-binding domain superfamily/Winged helix DNA-binding domain"/>
    <property type="match status" value="1"/>
</dbReference>
<dbReference type="InterPro" id="IPR039425">
    <property type="entry name" value="RNA_pol_sigma-70-like"/>
</dbReference>
<evidence type="ECO:0000256" key="4">
    <source>
        <dbReference type="ARBA" id="ARBA00023163"/>
    </source>
</evidence>
<dbReference type="SUPFAM" id="SSF88659">
    <property type="entry name" value="Sigma3 and sigma4 domains of RNA polymerase sigma factors"/>
    <property type="match status" value="1"/>
</dbReference>
<dbReference type="PANTHER" id="PTHR43133:SF51">
    <property type="entry name" value="RNA POLYMERASE SIGMA FACTOR"/>
    <property type="match status" value="1"/>
</dbReference>
<comment type="caution">
    <text evidence="6">The sequence shown here is derived from an EMBL/GenBank/DDBJ whole genome shotgun (WGS) entry which is preliminary data.</text>
</comment>
<keyword evidence="4" id="KW-0804">Transcription</keyword>
<dbReference type="Proteomes" id="UP000658278">
    <property type="component" value="Unassembled WGS sequence"/>
</dbReference>
<dbReference type="InterPro" id="IPR014331">
    <property type="entry name" value="RNA_pol_sigma70_ECF_RHOBA"/>
</dbReference>
<accession>A0A934VEE3</accession>
<dbReference type="InterPro" id="IPR014284">
    <property type="entry name" value="RNA_pol_sigma-70_dom"/>
</dbReference>
<dbReference type="EMBL" id="JAENII010000006">
    <property type="protein sequence ID" value="MBK1827224.1"/>
    <property type="molecule type" value="Genomic_DNA"/>
</dbReference>